<dbReference type="PANTHER" id="PTHR12302">
    <property type="entry name" value="EBNA2 BINDING PROTEIN P100"/>
    <property type="match status" value="1"/>
</dbReference>
<feature type="transmembrane region" description="Helical" evidence="4">
    <location>
        <begin position="16"/>
        <end position="38"/>
    </location>
</feature>
<keyword evidence="4" id="KW-1133">Transmembrane helix</keyword>
<dbReference type="InterPro" id="IPR016071">
    <property type="entry name" value="Staphylococal_nuclease_OB-fold"/>
</dbReference>
<accession>A0A1F7Z069</accession>
<dbReference type="InterPro" id="IPR008613">
    <property type="entry name" value="Excalibur_Ca-bd_domain"/>
</dbReference>
<keyword evidence="3" id="KW-0378">Hydrolase</keyword>
<dbReference type="SUPFAM" id="SSF50199">
    <property type="entry name" value="Staphylococcal nuclease"/>
    <property type="match status" value="1"/>
</dbReference>
<dbReference type="Pfam" id="PF05901">
    <property type="entry name" value="Excalibur"/>
    <property type="match status" value="1"/>
</dbReference>
<dbReference type="GO" id="GO:0016787">
    <property type="term" value="F:hydrolase activity"/>
    <property type="evidence" value="ECO:0007669"/>
    <property type="project" value="UniProtKB-KW"/>
</dbReference>
<organism evidence="6 7">
    <name type="scientific">Candidatus Woesebacteria bacterium RIFCSPHIGHO2_02_FULL_39_13</name>
    <dbReference type="NCBI Taxonomy" id="1802505"/>
    <lineage>
        <taxon>Bacteria</taxon>
        <taxon>Candidatus Woeseibacteriota</taxon>
    </lineage>
</organism>
<dbReference type="AlphaFoldDB" id="A0A1F7Z069"/>
<evidence type="ECO:0000256" key="4">
    <source>
        <dbReference type="SAM" id="Phobius"/>
    </source>
</evidence>
<dbReference type="Gene3D" id="2.40.50.90">
    <property type="match status" value="1"/>
</dbReference>
<comment type="caution">
    <text evidence="6">The sequence shown here is derived from an EMBL/GenBank/DDBJ whole genome shotgun (WGS) entry which is preliminary data.</text>
</comment>
<protein>
    <recommendedName>
        <fullName evidence="5">TNase-like domain-containing protein</fullName>
    </recommendedName>
</protein>
<dbReference type="GO" id="GO:0004519">
    <property type="term" value="F:endonuclease activity"/>
    <property type="evidence" value="ECO:0007669"/>
    <property type="project" value="UniProtKB-KW"/>
</dbReference>
<dbReference type="STRING" id="1802505.A3D01_04725"/>
<dbReference type="EMBL" id="MGGR01000033">
    <property type="protein sequence ID" value="OGM32338.1"/>
    <property type="molecule type" value="Genomic_DNA"/>
</dbReference>
<feature type="domain" description="TNase-like" evidence="5">
    <location>
        <begin position="110"/>
        <end position="235"/>
    </location>
</feature>
<evidence type="ECO:0000256" key="2">
    <source>
        <dbReference type="ARBA" id="ARBA00022759"/>
    </source>
</evidence>
<keyword evidence="2" id="KW-0255">Endonuclease</keyword>
<dbReference type="PROSITE" id="PS50830">
    <property type="entry name" value="TNASE_3"/>
    <property type="match status" value="1"/>
</dbReference>
<evidence type="ECO:0000259" key="5">
    <source>
        <dbReference type="PROSITE" id="PS50830"/>
    </source>
</evidence>
<dbReference type="Pfam" id="PF00565">
    <property type="entry name" value="SNase"/>
    <property type="match status" value="1"/>
</dbReference>
<dbReference type="PANTHER" id="PTHR12302:SF3">
    <property type="entry name" value="SERINE_THREONINE-PROTEIN KINASE 31"/>
    <property type="match status" value="1"/>
</dbReference>
<keyword evidence="4" id="KW-0812">Transmembrane</keyword>
<name>A0A1F7Z069_9BACT</name>
<feature type="transmembrane region" description="Helical" evidence="4">
    <location>
        <begin position="50"/>
        <end position="72"/>
    </location>
</feature>
<reference evidence="6 7" key="1">
    <citation type="journal article" date="2016" name="Nat. Commun.">
        <title>Thousands of microbial genomes shed light on interconnected biogeochemical processes in an aquifer system.</title>
        <authorList>
            <person name="Anantharaman K."/>
            <person name="Brown C.T."/>
            <person name="Hug L.A."/>
            <person name="Sharon I."/>
            <person name="Castelle C.J."/>
            <person name="Probst A.J."/>
            <person name="Thomas B.C."/>
            <person name="Singh A."/>
            <person name="Wilkins M.J."/>
            <person name="Karaoz U."/>
            <person name="Brodie E.L."/>
            <person name="Williams K.H."/>
            <person name="Hubbard S.S."/>
            <person name="Banfield J.F."/>
        </authorList>
    </citation>
    <scope>NUCLEOTIDE SEQUENCE [LARGE SCALE GENOMIC DNA]</scope>
</reference>
<keyword evidence="4" id="KW-0472">Membrane</keyword>
<gene>
    <name evidence="6" type="ORF">A3D01_04725</name>
</gene>
<dbReference type="InterPro" id="IPR035437">
    <property type="entry name" value="SNase_OB-fold_sf"/>
</dbReference>
<dbReference type="Proteomes" id="UP000177169">
    <property type="component" value="Unassembled WGS sequence"/>
</dbReference>
<keyword evidence="1" id="KW-0540">Nuclease</keyword>
<evidence type="ECO:0000256" key="3">
    <source>
        <dbReference type="ARBA" id="ARBA00022801"/>
    </source>
</evidence>
<evidence type="ECO:0000313" key="7">
    <source>
        <dbReference type="Proteomes" id="UP000177169"/>
    </source>
</evidence>
<evidence type="ECO:0000313" key="6">
    <source>
        <dbReference type="EMBL" id="OGM32338.1"/>
    </source>
</evidence>
<proteinExistence type="predicted"/>
<dbReference type="SMART" id="SM00318">
    <property type="entry name" value="SNc"/>
    <property type="match status" value="1"/>
</dbReference>
<sequence length="326" mass="35626">MKMKKFITGKWRFVSYPLLALLGLFFLPITIGVLLIWFANKKVGNKKIRYSLIGVLGLITLFFGGAYVAALVSPSPDKEPEVEITQKVSGLTAPSPTPTWTPTTAPNNPDILLVKVARVIDGDTIEIEGGQRVRYIGIDTPELGQNADCYAREAYEKNKELVGNEIVGLEKDVSETDRYGRLLRYVYMGDLLINDVLVREGYANASSYPPDVKYQERFRGAEREARENSRGLWASCGVQGAATSQPTITFAPTKPATISNTPAPTQAPAPQQQSGSGSYVCNCKKTCTQISSCAEAQYQLNVCGCTERDRDNDGIACDGAPLSCQY</sequence>
<evidence type="ECO:0000256" key="1">
    <source>
        <dbReference type="ARBA" id="ARBA00022722"/>
    </source>
</evidence>